<evidence type="ECO:0000313" key="7">
    <source>
        <dbReference type="EMBL" id="OTF83064.1"/>
    </source>
</evidence>
<dbReference type="Pfam" id="PF01704">
    <property type="entry name" value="UDPGP"/>
    <property type="match status" value="1"/>
</dbReference>
<comment type="catalytic activity">
    <reaction evidence="6">
        <text>N-acetyl-alpha-D-glucosamine 1-phosphate + UTP + H(+) = UDP-N-acetyl-alpha-D-glucosamine + diphosphate</text>
        <dbReference type="Rhea" id="RHEA:13509"/>
        <dbReference type="ChEBI" id="CHEBI:15378"/>
        <dbReference type="ChEBI" id="CHEBI:33019"/>
        <dbReference type="ChEBI" id="CHEBI:46398"/>
        <dbReference type="ChEBI" id="CHEBI:57705"/>
        <dbReference type="ChEBI" id="CHEBI:57776"/>
        <dbReference type="EC" id="2.7.7.23"/>
    </reaction>
</comment>
<dbReference type="Proteomes" id="UP000194236">
    <property type="component" value="Unassembled WGS sequence"/>
</dbReference>
<evidence type="ECO:0000256" key="4">
    <source>
        <dbReference type="ARBA" id="ARBA00022679"/>
    </source>
</evidence>
<dbReference type="CDD" id="cd04193">
    <property type="entry name" value="UDPGlcNAc_PPase"/>
    <property type="match status" value="1"/>
</dbReference>
<dbReference type="SUPFAM" id="SSF53448">
    <property type="entry name" value="Nucleotide-diphospho-sugar transferases"/>
    <property type="match status" value="1"/>
</dbReference>
<evidence type="ECO:0000256" key="6">
    <source>
        <dbReference type="ARBA" id="ARBA00048493"/>
    </source>
</evidence>
<dbReference type="GO" id="GO:0006048">
    <property type="term" value="P:UDP-N-acetylglucosamine biosynthetic process"/>
    <property type="evidence" value="ECO:0007669"/>
    <property type="project" value="TreeGrafter"/>
</dbReference>
<feature type="non-terminal residue" evidence="7">
    <location>
        <position position="376"/>
    </location>
</feature>
<gene>
    <name evidence="7" type="ORF">BLA29_004759</name>
</gene>
<accession>A0A1Y3BSR4</accession>
<protein>
    <recommendedName>
        <fullName evidence="3">UDP-N-acetylglucosamine diphosphorylase</fullName>
        <ecNumber evidence="3">2.7.7.23</ecNumber>
    </recommendedName>
</protein>
<proteinExistence type="inferred from homology"/>
<comment type="caution">
    <text evidence="7">The sequence shown here is derived from an EMBL/GenBank/DDBJ whole genome shotgun (WGS) entry which is preliminary data.</text>
</comment>
<organism evidence="7 8">
    <name type="scientific">Euroglyphus maynei</name>
    <name type="common">Mayne's house dust mite</name>
    <dbReference type="NCBI Taxonomy" id="6958"/>
    <lineage>
        <taxon>Eukaryota</taxon>
        <taxon>Metazoa</taxon>
        <taxon>Ecdysozoa</taxon>
        <taxon>Arthropoda</taxon>
        <taxon>Chelicerata</taxon>
        <taxon>Arachnida</taxon>
        <taxon>Acari</taxon>
        <taxon>Acariformes</taxon>
        <taxon>Sarcoptiformes</taxon>
        <taxon>Astigmata</taxon>
        <taxon>Psoroptidia</taxon>
        <taxon>Analgoidea</taxon>
        <taxon>Pyroglyphidae</taxon>
        <taxon>Pyroglyphinae</taxon>
        <taxon>Euroglyphus</taxon>
    </lineage>
</organism>
<evidence type="ECO:0000256" key="2">
    <source>
        <dbReference type="ARBA" id="ARBA00010401"/>
    </source>
</evidence>
<reference evidence="7 8" key="1">
    <citation type="submission" date="2017-03" db="EMBL/GenBank/DDBJ databases">
        <title>Genome Survey of Euroglyphus maynei.</title>
        <authorList>
            <person name="Arlian L.G."/>
            <person name="Morgan M.S."/>
            <person name="Rider S.D."/>
        </authorList>
    </citation>
    <scope>NUCLEOTIDE SEQUENCE [LARGE SCALE GENOMIC DNA]</scope>
    <source>
        <strain evidence="7">Arlian Lab</strain>
        <tissue evidence="7">Whole body</tissue>
    </source>
</reference>
<dbReference type="AlphaFoldDB" id="A0A1Y3BSR4"/>
<dbReference type="InterPro" id="IPR039741">
    <property type="entry name" value="UDP-sugar_pyrophosphorylase"/>
</dbReference>
<dbReference type="PANTHER" id="PTHR11952">
    <property type="entry name" value="UDP- GLUCOSE PYROPHOSPHORYLASE"/>
    <property type="match status" value="1"/>
</dbReference>
<dbReference type="Gene3D" id="3.90.550.10">
    <property type="entry name" value="Spore Coat Polysaccharide Biosynthesis Protein SpsA, Chain A"/>
    <property type="match status" value="1"/>
</dbReference>
<evidence type="ECO:0000256" key="3">
    <source>
        <dbReference type="ARBA" id="ARBA00012457"/>
    </source>
</evidence>
<evidence type="ECO:0000256" key="1">
    <source>
        <dbReference type="ARBA" id="ARBA00005208"/>
    </source>
</evidence>
<dbReference type="EMBL" id="MUJZ01005334">
    <property type="protein sequence ID" value="OTF83064.1"/>
    <property type="molecule type" value="Genomic_DNA"/>
</dbReference>
<comment type="similarity">
    <text evidence="2">Belongs to the UDPGP type 1 family.</text>
</comment>
<dbReference type="InterPro" id="IPR002618">
    <property type="entry name" value="UDPGP_fam"/>
</dbReference>
<sequence length="376" mass="43321">MALNNDVNSLLQKYHQEHLLRFHDRNTDEQNQQLLADINVVDFQSLCREEYFKNSDHLKSIENLEPLDANIQQDIRQTSPENIKKYRQLGLKEISNGKVAVLLLAGGQGTRLGSSLPKGMFDLGLASKKTLFQLQAERIYRLQEMAGKTAIIPWYIMASEHTIKSTMEFFKKHDYFGLNEKNILFFEQENIPCFTFDGKIILKETYKLARSPNGNGGLYEAINKKGILNDMQRRGIEHIHAYCVDNILVKVADPVFIGYCSSKNVECGAKVVEKMNPDEAVGVICKVQGRYQVVEYSELSKEISERRHSDGRLMFSAGNICNHYFTLKFLQEKVRYEELPYHIARKKIPYVDNEGQHVQPDKPNGIKLEKFIFDVF</sequence>
<evidence type="ECO:0000256" key="5">
    <source>
        <dbReference type="ARBA" id="ARBA00022695"/>
    </source>
</evidence>
<dbReference type="GO" id="GO:0003977">
    <property type="term" value="F:UDP-N-acetylglucosamine diphosphorylase activity"/>
    <property type="evidence" value="ECO:0007669"/>
    <property type="project" value="UniProtKB-EC"/>
</dbReference>
<dbReference type="EC" id="2.7.7.23" evidence="3"/>
<keyword evidence="8" id="KW-1185">Reference proteome</keyword>
<keyword evidence="4" id="KW-0808">Transferase</keyword>
<dbReference type="PANTHER" id="PTHR11952:SF2">
    <property type="entry name" value="LD24639P"/>
    <property type="match status" value="1"/>
</dbReference>
<keyword evidence="5" id="KW-0548">Nucleotidyltransferase</keyword>
<name>A0A1Y3BSR4_EURMA</name>
<evidence type="ECO:0000313" key="8">
    <source>
        <dbReference type="Proteomes" id="UP000194236"/>
    </source>
</evidence>
<dbReference type="OrthoDB" id="532420at2759"/>
<comment type="pathway">
    <text evidence="1">Nucleotide-sugar biosynthesis; UDP-N-acetyl-alpha-D-glucosamine biosynthesis; UDP-N-acetyl-alpha-D-glucosamine from N-acetyl-alpha-D-glucosamine 1-phosphate: step 1/1.</text>
</comment>
<dbReference type="InterPro" id="IPR029044">
    <property type="entry name" value="Nucleotide-diphossugar_trans"/>
</dbReference>